<dbReference type="EC" id="3.2.1.4" evidence="3"/>
<keyword evidence="7" id="KW-0119">Carbohydrate metabolism</keyword>
<evidence type="ECO:0000256" key="8">
    <source>
        <dbReference type="SAM" id="SignalP"/>
    </source>
</evidence>
<keyword evidence="5" id="KW-0136">Cellulose degradation</keyword>
<organism evidence="9 10">
    <name type="scientific">Parvularcula dongshanensis</name>
    <dbReference type="NCBI Taxonomy" id="1173995"/>
    <lineage>
        <taxon>Bacteria</taxon>
        <taxon>Pseudomonadati</taxon>
        <taxon>Pseudomonadota</taxon>
        <taxon>Alphaproteobacteria</taxon>
        <taxon>Parvularculales</taxon>
        <taxon>Parvularculaceae</taxon>
        <taxon>Parvularcula</taxon>
    </lineage>
</organism>
<dbReference type="Pfam" id="PF01270">
    <property type="entry name" value="Glyco_hydro_8"/>
    <property type="match status" value="1"/>
</dbReference>
<keyword evidence="9" id="KW-0858">Xylan degradation</keyword>
<evidence type="ECO:0000313" key="10">
    <source>
        <dbReference type="Proteomes" id="UP000563524"/>
    </source>
</evidence>
<evidence type="ECO:0000256" key="1">
    <source>
        <dbReference type="ARBA" id="ARBA00000966"/>
    </source>
</evidence>
<reference evidence="9 10" key="1">
    <citation type="submission" date="2020-08" db="EMBL/GenBank/DDBJ databases">
        <title>Genomic Encyclopedia of Type Strains, Phase IV (KMG-IV): sequencing the most valuable type-strain genomes for metagenomic binning, comparative biology and taxonomic classification.</title>
        <authorList>
            <person name="Goeker M."/>
        </authorList>
    </citation>
    <scope>NUCLEOTIDE SEQUENCE [LARGE SCALE GENOMIC DNA]</scope>
    <source>
        <strain evidence="9 10">DSM 102850</strain>
    </source>
</reference>
<feature type="signal peptide" evidence="8">
    <location>
        <begin position="1"/>
        <end position="29"/>
    </location>
</feature>
<proteinExistence type="inferred from homology"/>
<keyword evidence="6 9" id="KW-0326">Glycosidase</keyword>
<keyword evidence="7" id="KW-0624">Polysaccharide degradation</keyword>
<keyword evidence="10" id="KW-1185">Reference proteome</keyword>
<evidence type="ECO:0000256" key="7">
    <source>
        <dbReference type="ARBA" id="ARBA00023326"/>
    </source>
</evidence>
<dbReference type="InterPro" id="IPR012341">
    <property type="entry name" value="6hp_glycosidase-like_sf"/>
</dbReference>
<accession>A0A840I0L1</accession>
<comment type="similarity">
    <text evidence="2">Belongs to the glycosyl hydrolase 8 (cellulase D) family.</text>
</comment>
<dbReference type="PRINTS" id="PR00735">
    <property type="entry name" value="GLHYDRLASE8"/>
</dbReference>
<evidence type="ECO:0000256" key="2">
    <source>
        <dbReference type="ARBA" id="ARBA00009209"/>
    </source>
</evidence>
<keyword evidence="4 9" id="KW-0378">Hydrolase</keyword>
<dbReference type="InterPro" id="IPR002037">
    <property type="entry name" value="Glyco_hydro_8"/>
</dbReference>
<comment type="catalytic activity">
    <reaction evidence="1">
        <text>Endohydrolysis of (1-&gt;4)-beta-D-glucosidic linkages in cellulose, lichenin and cereal beta-D-glucans.</text>
        <dbReference type="EC" id="3.2.1.4"/>
    </reaction>
</comment>
<evidence type="ECO:0000256" key="6">
    <source>
        <dbReference type="ARBA" id="ARBA00023295"/>
    </source>
</evidence>
<sequence length="461" mass="51638">MPTLPRLKTSLRGLLCGLVGTTALGAAHAQSVTPGNATPPREGAVESGQYRSLFYEIGKTPIEIADKLRYAYYVYFEDPNVSTTDPANGTNRLYFDYDADEAYILNPKTYDGANPVDVRSEGQSYGMMITVQMNDQARFDKLWRFAYERMLYKSGPWEGYFCWKFNPLPIGANQGSCVGNTPAPDGEVYFAAALYIAHARWGSEAGTGPKNYKYWADEITREMLHQEEDNGGRVDGVTNIIDRATNQIVFVPYYSSAEHTDPSYHLPHFFELFAQRGPVADRQRWAAVAKTSRDYLNRLRQKNPRTCLSPEYATFSADPYQSPYNAESTLHVADAWRVAGNVGMDTYWWAEDPRQALHANCLLDFFYDANRGGGGLENGGAYFQRYALDGTPLERNYPRWGGQQGMNAAAVLAARVPNGDWPYAFVEDLWNAGPPTGGDRYYSGMLYMLGTLSASGMYRAY</sequence>
<keyword evidence="8" id="KW-0732">Signal</keyword>
<dbReference type="GO" id="GO:0030245">
    <property type="term" value="P:cellulose catabolic process"/>
    <property type="evidence" value="ECO:0007669"/>
    <property type="project" value="UniProtKB-KW"/>
</dbReference>
<evidence type="ECO:0000313" key="9">
    <source>
        <dbReference type="EMBL" id="MBB4658257.1"/>
    </source>
</evidence>
<dbReference type="Proteomes" id="UP000563524">
    <property type="component" value="Unassembled WGS sequence"/>
</dbReference>
<comment type="caution">
    <text evidence="9">The sequence shown here is derived from an EMBL/GenBank/DDBJ whole genome shotgun (WGS) entry which is preliminary data.</text>
</comment>
<evidence type="ECO:0000256" key="5">
    <source>
        <dbReference type="ARBA" id="ARBA00023001"/>
    </source>
</evidence>
<evidence type="ECO:0000256" key="4">
    <source>
        <dbReference type="ARBA" id="ARBA00022801"/>
    </source>
</evidence>
<dbReference type="AlphaFoldDB" id="A0A840I0L1"/>
<dbReference type="GO" id="GO:0045493">
    <property type="term" value="P:xylan catabolic process"/>
    <property type="evidence" value="ECO:0007669"/>
    <property type="project" value="UniProtKB-KW"/>
</dbReference>
<dbReference type="RefSeq" id="WP_183815941.1">
    <property type="nucleotide sequence ID" value="NZ_JACHOB010000001.1"/>
</dbReference>
<protein>
    <recommendedName>
        <fullName evidence="3">cellulase</fullName>
        <ecNumber evidence="3">3.2.1.4</ecNumber>
    </recommendedName>
</protein>
<dbReference type="Gene3D" id="1.50.10.10">
    <property type="match status" value="1"/>
</dbReference>
<dbReference type="EMBL" id="JACHOB010000001">
    <property type="protein sequence ID" value="MBB4658257.1"/>
    <property type="molecule type" value="Genomic_DNA"/>
</dbReference>
<gene>
    <name evidence="9" type="ORF">GGQ59_000757</name>
</gene>
<dbReference type="SUPFAM" id="SSF48208">
    <property type="entry name" value="Six-hairpin glycosidases"/>
    <property type="match status" value="1"/>
</dbReference>
<dbReference type="InterPro" id="IPR008928">
    <property type="entry name" value="6-hairpin_glycosidase_sf"/>
</dbReference>
<evidence type="ECO:0000256" key="3">
    <source>
        <dbReference type="ARBA" id="ARBA00012601"/>
    </source>
</evidence>
<feature type="chain" id="PRO_5032935501" description="cellulase" evidence="8">
    <location>
        <begin position="30"/>
        <end position="461"/>
    </location>
</feature>
<name>A0A840I0L1_9PROT</name>
<dbReference type="GO" id="GO:0008810">
    <property type="term" value="F:cellulase activity"/>
    <property type="evidence" value="ECO:0007669"/>
    <property type="project" value="UniProtKB-EC"/>
</dbReference>